<comment type="caution">
    <text evidence="3">The sequence shown here is derived from an EMBL/GenBank/DDBJ whole genome shotgun (WGS) entry which is preliminary data.</text>
</comment>
<dbReference type="SUPFAM" id="SSF51735">
    <property type="entry name" value="NAD(P)-binding Rossmann-fold domains"/>
    <property type="match status" value="1"/>
</dbReference>
<keyword evidence="2" id="KW-0560">Oxidoreductase</keyword>
<dbReference type="Pfam" id="PF13561">
    <property type="entry name" value="adh_short_C2"/>
    <property type="match status" value="1"/>
</dbReference>
<sequence>MHEQSAPVGRLAGKAAIVTGAAGGIGRATVDAFHREGAMVVAMDLAAPLAAARFDASGVIKIACDLADRDAIRAATEEAVAKLGGLDILVAGGALKGGTGNFVDLGDADWDRYIDVNLTGTFLACRAAARAMVAGGKGGRIITIGSVNSFLSEPEAAAYVAAKGGVAMLTRAMAVDLAKYGILANMIAPGPVDVTGNNTGYSEPKLAGEVRDEVALGRPGLPDEVATAAVFLAEGGSSFITGSTITIDGGMSAMIFGGMRGS</sequence>
<dbReference type="AlphaFoldDB" id="A0A9X3E691"/>
<organism evidence="3 4">
    <name type="scientific">Kaistia nematophila</name>
    <dbReference type="NCBI Taxonomy" id="2994654"/>
    <lineage>
        <taxon>Bacteria</taxon>
        <taxon>Pseudomonadati</taxon>
        <taxon>Pseudomonadota</taxon>
        <taxon>Alphaproteobacteria</taxon>
        <taxon>Hyphomicrobiales</taxon>
        <taxon>Kaistiaceae</taxon>
        <taxon>Kaistia</taxon>
    </lineage>
</organism>
<name>A0A9X3E691_9HYPH</name>
<dbReference type="InterPro" id="IPR002347">
    <property type="entry name" value="SDR_fam"/>
</dbReference>
<accession>A0A9X3E691</accession>
<gene>
    <name evidence="3" type="ORF">OSH07_22045</name>
</gene>
<dbReference type="GO" id="GO:0016491">
    <property type="term" value="F:oxidoreductase activity"/>
    <property type="evidence" value="ECO:0007669"/>
    <property type="project" value="UniProtKB-KW"/>
</dbReference>
<evidence type="ECO:0000256" key="2">
    <source>
        <dbReference type="ARBA" id="ARBA00023002"/>
    </source>
</evidence>
<dbReference type="RefSeq" id="WP_266340860.1">
    <property type="nucleotide sequence ID" value="NZ_JAPKNK010000013.1"/>
</dbReference>
<comment type="similarity">
    <text evidence="1">Belongs to the short-chain dehydrogenases/reductases (SDR) family.</text>
</comment>
<dbReference type="PRINTS" id="PR00080">
    <property type="entry name" value="SDRFAMILY"/>
</dbReference>
<dbReference type="FunFam" id="3.40.50.720:FF:000084">
    <property type="entry name" value="Short-chain dehydrogenase reductase"/>
    <property type="match status" value="1"/>
</dbReference>
<dbReference type="EMBL" id="JAPKNK010000013">
    <property type="protein sequence ID" value="MCX5571898.1"/>
    <property type="molecule type" value="Genomic_DNA"/>
</dbReference>
<dbReference type="Proteomes" id="UP001144805">
    <property type="component" value="Unassembled WGS sequence"/>
</dbReference>
<dbReference type="PROSITE" id="PS00061">
    <property type="entry name" value="ADH_SHORT"/>
    <property type="match status" value="1"/>
</dbReference>
<evidence type="ECO:0000313" key="3">
    <source>
        <dbReference type="EMBL" id="MCX5571898.1"/>
    </source>
</evidence>
<dbReference type="PANTHER" id="PTHR24321:SF14">
    <property type="entry name" value="SHORT-CHAIN TYPE DEHYDROGENASE_REDUCTASE BLR2146-RELATED"/>
    <property type="match status" value="1"/>
</dbReference>
<reference evidence="3" key="1">
    <citation type="submission" date="2022-11" db="EMBL/GenBank/DDBJ databases">
        <title>Biodiversity and phylogenetic relationships of bacteria.</title>
        <authorList>
            <person name="Machado R.A.R."/>
            <person name="Bhat A."/>
            <person name="Loulou A."/>
            <person name="Kallel S."/>
        </authorList>
    </citation>
    <scope>NUCLEOTIDE SEQUENCE</scope>
    <source>
        <strain evidence="3">K-TC2</strain>
    </source>
</reference>
<evidence type="ECO:0000313" key="4">
    <source>
        <dbReference type="Proteomes" id="UP001144805"/>
    </source>
</evidence>
<keyword evidence="4" id="KW-1185">Reference proteome</keyword>
<dbReference type="PRINTS" id="PR00081">
    <property type="entry name" value="GDHRDH"/>
</dbReference>
<dbReference type="PANTHER" id="PTHR24321">
    <property type="entry name" value="DEHYDROGENASES, SHORT CHAIN"/>
    <property type="match status" value="1"/>
</dbReference>
<protein>
    <submittedName>
        <fullName evidence="3">SDR family NAD(P)-dependent oxidoreductase</fullName>
    </submittedName>
</protein>
<dbReference type="CDD" id="cd05233">
    <property type="entry name" value="SDR_c"/>
    <property type="match status" value="1"/>
</dbReference>
<dbReference type="InterPro" id="IPR036291">
    <property type="entry name" value="NAD(P)-bd_dom_sf"/>
</dbReference>
<dbReference type="InterPro" id="IPR020904">
    <property type="entry name" value="Sc_DH/Rdtase_CS"/>
</dbReference>
<evidence type="ECO:0000256" key="1">
    <source>
        <dbReference type="ARBA" id="ARBA00006484"/>
    </source>
</evidence>
<proteinExistence type="inferred from homology"/>
<dbReference type="Gene3D" id="3.40.50.720">
    <property type="entry name" value="NAD(P)-binding Rossmann-like Domain"/>
    <property type="match status" value="1"/>
</dbReference>